<dbReference type="SUPFAM" id="SSF52833">
    <property type="entry name" value="Thioredoxin-like"/>
    <property type="match status" value="1"/>
</dbReference>
<evidence type="ECO:0000256" key="5">
    <source>
        <dbReference type="ARBA" id="ARBA00023002"/>
    </source>
</evidence>
<dbReference type="EC" id="1.11.1.24" evidence="2"/>
<keyword evidence="4" id="KW-0049">Antioxidant</keyword>
<evidence type="ECO:0000256" key="10">
    <source>
        <dbReference type="ARBA" id="ARBA00042639"/>
    </source>
</evidence>
<dbReference type="RefSeq" id="WP_167269100.1">
    <property type="nucleotide sequence ID" value="NZ_JAASQJ010000002.1"/>
</dbReference>
<dbReference type="Proteomes" id="UP001179181">
    <property type="component" value="Unassembled WGS sequence"/>
</dbReference>
<evidence type="ECO:0000256" key="3">
    <source>
        <dbReference type="ARBA" id="ARBA00022559"/>
    </source>
</evidence>
<dbReference type="CDD" id="cd02970">
    <property type="entry name" value="PRX_like2"/>
    <property type="match status" value="1"/>
</dbReference>
<dbReference type="Gene3D" id="3.40.30.10">
    <property type="entry name" value="Glutaredoxin"/>
    <property type="match status" value="1"/>
</dbReference>
<keyword evidence="3" id="KW-0575">Peroxidase</keyword>
<gene>
    <name evidence="13" type="ORF">FHS68_001722</name>
</gene>
<evidence type="ECO:0000256" key="1">
    <source>
        <dbReference type="ARBA" id="ARBA00003330"/>
    </source>
</evidence>
<protein>
    <recommendedName>
        <fullName evidence="2">thioredoxin-dependent peroxiredoxin</fullName>
        <ecNumber evidence="2">1.11.1.24</ecNumber>
    </recommendedName>
    <alternativeName>
        <fullName evidence="8">Thioredoxin peroxidase</fullName>
    </alternativeName>
    <alternativeName>
        <fullName evidence="10">Thioredoxin-dependent peroxiredoxin Bcp</fullName>
    </alternativeName>
</protein>
<dbReference type="InterPro" id="IPR050924">
    <property type="entry name" value="Peroxiredoxin_BCP/PrxQ"/>
</dbReference>
<keyword evidence="7" id="KW-0676">Redox-active center</keyword>
<comment type="function">
    <text evidence="1">Thiol-specific peroxidase that catalyzes the reduction of hydrogen peroxide and organic hydroperoxides to water and alcohols, respectively. Plays a role in cell protection against oxidative stress by detoxifying peroxides and as sensor of hydrogen peroxide-mediated signaling events.</text>
</comment>
<keyword evidence="5" id="KW-0560">Oxidoreductase</keyword>
<keyword evidence="14" id="KW-1185">Reference proteome</keyword>
<dbReference type="InterPro" id="IPR013766">
    <property type="entry name" value="Thioredoxin_domain"/>
</dbReference>
<dbReference type="PANTHER" id="PTHR42801:SF7">
    <property type="entry name" value="SLL1159 PROTEIN"/>
    <property type="match status" value="1"/>
</dbReference>
<sequence length="239" mass="26379">MIQFKKVRIFNGTSRCALIVILFIFLAVQPAVSYTIVFPYQITDQASGTDSTDKLKAVSIPLNPEDISPLLTGETIPTVKLMDLTGKSVSLNEAVSKSQSILIFYRGGWCPYCSKQLSGLQLIEKDLAQMGYQVIAVSTDSPKNLTNTIDKQKLSYNLLSDADLSVSKQFGIAFKAPASYDKILPEASDFKNTEKLLPVPSVFILDKKGKILFEYINPNITERISPELLKAAASTLREM</sequence>
<proteinExistence type="inferred from homology"/>
<dbReference type="Pfam" id="PF00578">
    <property type="entry name" value="AhpC-TSA"/>
    <property type="match status" value="1"/>
</dbReference>
<evidence type="ECO:0000313" key="14">
    <source>
        <dbReference type="Proteomes" id="UP001179181"/>
    </source>
</evidence>
<evidence type="ECO:0000313" key="13">
    <source>
        <dbReference type="EMBL" id="NIJ52552.1"/>
    </source>
</evidence>
<evidence type="ECO:0000256" key="9">
    <source>
        <dbReference type="ARBA" id="ARBA00038489"/>
    </source>
</evidence>
<reference evidence="13 14" key="1">
    <citation type="submission" date="2020-03" db="EMBL/GenBank/DDBJ databases">
        <title>Genomic Encyclopedia of Type Strains, Phase IV (KMG-IV): sequencing the most valuable type-strain genomes for metagenomic binning, comparative biology and taxonomic classification.</title>
        <authorList>
            <person name="Goeker M."/>
        </authorList>
    </citation>
    <scope>NUCLEOTIDE SEQUENCE [LARGE SCALE GENOMIC DNA]</scope>
    <source>
        <strain evidence="13 14">DSM 102865</strain>
    </source>
</reference>
<evidence type="ECO:0000256" key="7">
    <source>
        <dbReference type="ARBA" id="ARBA00023284"/>
    </source>
</evidence>
<comment type="similarity">
    <text evidence="9">Belongs to the peroxiredoxin family. BCP/PrxQ subfamily.</text>
</comment>
<evidence type="ECO:0000259" key="12">
    <source>
        <dbReference type="PROSITE" id="PS51352"/>
    </source>
</evidence>
<organism evidence="13 14">
    <name type="scientific">Dyadobacter arcticus</name>
    <dbReference type="NCBI Taxonomy" id="1078754"/>
    <lineage>
        <taxon>Bacteria</taxon>
        <taxon>Pseudomonadati</taxon>
        <taxon>Bacteroidota</taxon>
        <taxon>Cytophagia</taxon>
        <taxon>Cytophagales</taxon>
        <taxon>Spirosomataceae</taxon>
        <taxon>Dyadobacter</taxon>
    </lineage>
</organism>
<name>A0ABX0UID1_9BACT</name>
<dbReference type="PROSITE" id="PS51352">
    <property type="entry name" value="THIOREDOXIN_2"/>
    <property type="match status" value="1"/>
</dbReference>
<comment type="catalytic activity">
    <reaction evidence="11">
        <text>a hydroperoxide + [thioredoxin]-dithiol = an alcohol + [thioredoxin]-disulfide + H2O</text>
        <dbReference type="Rhea" id="RHEA:62620"/>
        <dbReference type="Rhea" id="RHEA-COMP:10698"/>
        <dbReference type="Rhea" id="RHEA-COMP:10700"/>
        <dbReference type="ChEBI" id="CHEBI:15377"/>
        <dbReference type="ChEBI" id="CHEBI:29950"/>
        <dbReference type="ChEBI" id="CHEBI:30879"/>
        <dbReference type="ChEBI" id="CHEBI:35924"/>
        <dbReference type="ChEBI" id="CHEBI:50058"/>
        <dbReference type="EC" id="1.11.1.24"/>
    </reaction>
</comment>
<evidence type="ECO:0000256" key="6">
    <source>
        <dbReference type="ARBA" id="ARBA00023157"/>
    </source>
</evidence>
<feature type="domain" description="Thioredoxin" evidence="12">
    <location>
        <begin position="70"/>
        <end position="238"/>
    </location>
</feature>
<keyword evidence="6" id="KW-1015">Disulfide bond</keyword>
<dbReference type="InterPro" id="IPR000866">
    <property type="entry name" value="AhpC/TSA"/>
</dbReference>
<dbReference type="EMBL" id="JAASQJ010000002">
    <property type="protein sequence ID" value="NIJ52552.1"/>
    <property type="molecule type" value="Genomic_DNA"/>
</dbReference>
<evidence type="ECO:0000256" key="11">
    <source>
        <dbReference type="ARBA" id="ARBA00049091"/>
    </source>
</evidence>
<dbReference type="PANTHER" id="PTHR42801">
    <property type="entry name" value="THIOREDOXIN-DEPENDENT PEROXIDE REDUCTASE"/>
    <property type="match status" value="1"/>
</dbReference>
<evidence type="ECO:0000256" key="8">
    <source>
        <dbReference type="ARBA" id="ARBA00032824"/>
    </source>
</evidence>
<accession>A0ABX0UID1</accession>
<evidence type="ECO:0000256" key="4">
    <source>
        <dbReference type="ARBA" id="ARBA00022862"/>
    </source>
</evidence>
<dbReference type="InterPro" id="IPR036249">
    <property type="entry name" value="Thioredoxin-like_sf"/>
</dbReference>
<comment type="caution">
    <text evidence="13">The sequence shown here is derived from an EMBL/GenBank/DDBJ whole genome shotgun (WGS) entry which is preliminary data.</text>
</comment>
<evidence type="ECO:0000256" key="2">
    <source>
        <dbReference type="ARBA" id="ARBA00013017"/>
    </source>
</evidence>